<gene>
    <name evidence="4" type="ORF">UFOVP1001_57</name>
    <name evidence="5" type="ORF">UFOVP1338_19</name>
    <name evidence="6" type="ORF">UFOVP1447_14</name>
    <name evidence="7" type="ORF">UFOVP1599_10</name>
    <name evidence="2" type="ORF">UFOVP827_54</name>
    <name evidence="3" type="ORF">UFOVP916_33</name>
</gene>
<feature type="transmembrane region" description="Helical" evidence="1">
    <location>
        <begin position="12"/>
        <end position="34"/>
    </location>
</feature>
<sequence length="81" mass="8853">MTNGLFSMGVKDWIKALIIFISSTVISIGGDAIVQAVASGEYTLAAIHWKEIGGAVLVAVITYIQKQFFTNSNDQYLKKEQ</sequence>
<evidence type="ECO:0000313" key="4">
    <source>
        <dbReference type="EMBL" id="CAB4177459.1"/>
    </source>
</evidence>
<feature type="transmembrane region" description="Helical" evidence="1">
    <location>
        <begin position="46"/>
        <end position="64"/>
    </location>
</feature>
<name>A0A6J5SGS4_9CAUD</name>
<evidence type="ECO:0000313" key="2">
    <source>
        <dbReference type="EMBL" id="CAB4165481.1"/>
    </source>
</evidence>
<keyword evidence="1" id="KW-0472">Membrane</keyword>
<accession>A0A6J5SGS4</accession>
<keyword evidence="1" id="KW-1133">Transmembrane helix</keyword>
<keyword evidence="1" id="KW-0812">Transmembrane</keyword>
<dbReference type="EMBL" id="LR796778">
    <property type="protein sequence ID" value="CAB4165481.1"/>
    <property type="molecule type" value="Genomic_DNA"/>
</dbReference>
<evidence type="ECO:0000313" key="3">
    <source>
        <dbReference type="EMBL" id="CAB4171462.1"/>
    </source>
</evidence>
<dbReference type="EMBL" id="LR797398">
    <property type="protein sequence ID" value="CAB4213355.1"/>
    <property type="molecule type" value="Genomic_DNA"/>
</dbReference>
<evidence type="ECO:0000313" key="7">
    <source>
        <dbReference type="EMBL" id="CAB4218026.1"/>
    </source>
</evidence>
<organism evidence="6">
    <name type="scientific">uncultured Caudovirales phage</name>
    <dbReference type="NCBI Taxonomy" id="2100421"/>
    <lineage>
        <taxon>Viruses</taxon>
        <taxon>Duplodnaviria</taxon>
        <taxon>Heunggongvirae</taxon>
        <taxon>Uroviricota</taxon>
        <taxon>Caudoviricetes</taxon>
        <taxon>Peduoviridae</taxon>
        <taxon>Maltschvirus</taxon>
        <taxon>Maltschvirus maltsch</taxon>
    </lineage>
</organism>
<dbReference type="EMBL" id="LR797284">
    <property type="protein sequence ID" value="CAB4199110.1"/>
    <property type="molecule type" value="Genomic_DNA"/>
</dbReference>
<evidence type="ECO:0000313" key="6">
    <source>
        <dbReference type="EMBL" id="CAB4213355.1"/>
    </source>
</evidence>
<reference evidence="6" key="1">
    <citation type="submission" date="2020-05" db="EMBL/GenBank/DDBJ databases">
        <authorList>
            <person name="Chiriac C."/>
            <person name="Salcher M."/>
            <person name="Ghai R."/>
            <person name="Kavagutti S V."/>
        </authorList>
    </citation>
    <scope>NUCLEOTIDE SEQUENCE</scope>
</reference>
<proteinExistence type="predicted"/>
<evidence type="ECO:0000313" key="5">
    <source>
        <dbReference type="EMBL" id="CAB4199110.1"/>
    </source>
</evidence>
<protein>
    <recommendedName>
        <fullName evidence="8">Holin</fullName>
    </recommendedName>
</protein>
<dbReference type="EMBL" id="LR796866">
    <property type="protein sequence ID" value="CAB4171462.1"/>
    <property type="molecule type" value="Genomic_DNA"/>
</dbReference>
<evidence type="ECO:0000256" key="1">
    <source>
        <dbReference type="SAM" id="Phobius"/>
    </source>
</evidence>
<dbReference type="EMBL" id="LR797462">
    <property type="protein sequence ID" value="CAB4218026.1"/>
    <property type="molecule type" value="Genomic_DNA"/>
</dbReference>
<evidence type="ECO:0008006" key="8">
    <source>
        <dbReference type="Google" id="ProtNLM"/>
    </source>
</evidence>
<dbReference type="EMBL" id="LR796950">
    <property type="protein sequence ID" value="CAB4177459.1"/>
    <property type="molecule type" value="Genomic_DNA"/>
</dbReference>